<dbReference type="InterPro" id="IPR036890">
    <property type="entry name" value="HATPase_C_sf"/>
</dbReference>
<proteinExistence type="predicted"/>
<dbReference type="PANTHER" id="PTHR35526:SF3">
    <property type="entry name" value="ANTI-SIGMA-F FACTOR RSBW"/>
    <property type="match status" value="1"/>
</dbReference>
<dbReference type="RefSeq" id="WP_307630530.1">
    <property type="nucleotide sequence ID" value="NZ_JAUSZS010000008.1"/>
</dbReference>
<keyword evidence="3" id="KW-1185">Reference proteome</keyword>
<feature type="region of interest" description="Disordered" evidence="1">
    <location>
        <begin position="76"/>
        <end position="110"/>
    </location>
</feature>
<dbReference type="Gene3D" id="3.30.565.10">
    <property type="entry name" value="Histidine kinase-like ATPase, C-terminal domain"/>
    <property type="match status" value="1"/>
</dbReference>
<dbReference type="CDD" id="cd16936">
    <property type="entry name" value="HATPase_RsbW-like"/>
    <property type="match status" value="1"/>
</dbReference>
<dbReference type="Proteomes" id="UP001223072">
    <property type="component" value="Unassembled WGS sequence"/>
</dbReference>
<evidence type="ECO:0000256" key="1">
    <source>
        <dbReference type="SAM" id="MobiDB-lite"/>
    </source>
</evidence>
<sequence>MLVSELVTDACRHAAAPYRLVLFPVPEGLWVEMTDAGDATPVVGPDQPAVPGGFGMRLIATLARRLTVTHHDGGKTIWAEQPSRPRLHRPCGMLGARNRSITVGPRTSSP</sequence>
<organism evidence="2 3">
    <name type="scientific">Streptomyces turgidiscabies</name>
    <dbReference type="NCBI Taxonomy" id="85558"/>
    <lineage>
        <taxon>Bacteria</taxon>
        <taxon>Bacillati</taxon>
        <taxon>Actinomycetota</taxon>
        <taxon>Actinomycetes</taxon>
        <taxon>Kitasatosporales</taxon>
        <taxon>Streptomycetaceae</taxon>
        <taxon>Streptomyces</taxon>
    </lineage>
</organism>
<dbReference type="PANTHER" id="PTHR35526">
    <property type="entry name" value="ANTI-SIGMA-F FACTOR RSBW-RELATED"/>
    <property type="match status" value="1"/>
</dbReference>
<accession>A0ABU0RZ44</accession>
<gene>
    <name evidence="2" type="ORF">QFZ49_007230</name>
</gene>
<evidence type="ECO:0000313" key="2">
    <source>
        <dbReference type="EMBL" id="MDQ0937255.1"/>
    </source>
</evidence>
<dbReference type="EMBL" id="JAUSZS010000008">
    <property type="protein sequence ID" value="MDQ0937255.1"/>
    <property type="molecule type" value="Genomic_DNA"/>
</dbReference>
<evidence type="ECO:0000313" key="3">
    <source>
        <dbReference type="Proteomes" id="UP001223072"/>
    </source>
</evidence>
<reference evidence="2 3" key="1">
    <citation type="submission" date="2023-07" db="EMBL/GenBank/DDBJ databases">
        <title>Comparative genomics of wheat-associated soil bacteria to identify genetic determinants of phenazine resistance.</title>
        <authorList>
            <person name="Mouncey N."/>
        </authorList>
    </citation>
    <scope>NUCLEOTIDE SEQUENCE [LARGE SCALE GENOMIC DNA]</scope>
    <source>
        <strain evidence="2 3">W2I16</strain>
    </source>
</reference>
<dbReference type="InterPro" id="IPR050267">
    <property type="entry name" value="Anti-sigma-factor_SerPK"/>
</dbReference>
<feature type="compositionally biased region" description="Polar residues" evidence="1">
    <location>
        <begin position="99"/>
        <end position="110"/>
    </location>
</feature>
<name>A0ABU0RZ44_9ACTN</name>
<protein>
    <submittedName>
        <fullName evidence="2">Anti-sigma regulatory factor (Ser/Thr protein kinase)</fullName>
    </submittedName>
</protein>
<comment type="caution">
    <text evidence="2">The sequence shown here is derived from an EMBL/GenBank/DDBJ whole genome shotgun (WGS) entry which is preliminary data.</text>
</comment>